<dbReference type="SUPFAM" id="SSF55781">
    <property type="entry name" value="GAF domain-like"/>
    <property type="match status" value="1"/>
</dbReference>
<keyword evidence="5" id="KW-1185">Reference proteome</keyword>
<keyword evidence="1" id="KW-0805">Transcription regulation</keyword>
<dbReference type="Pfam" id="PF03861">
    <property type="entry name" value="ANTAR"/>
    <property type="match status" value="1"/>
</dbReference>
<dbReference type="InterPro" id="IPR003018">
    <property type="entry name" value="GAF"/>
</dbReference>
<dbReference type="GO" id="GO:0003723">
    <property type="term" value="F:RNA binding"/>
    <property type="evidence" value="ECO:0007669"/>
    <property type="project" value="InterPro"/>
</dbReference>
<dbReference type="EMBL" id="VRMG01000004">
    <property type="protein sequence ID" value="TXN32186.1"/>
    <property type="molecule type" value="Genomic_DNA"/>
</dbReference>
<evidence type="ECO:0000256" key="2">
    <source>
        <dbReference type="ARBA" id="ARBA00023163"/>
    </source>
</evidence>
<dbReference type="PROSITE" id="PS50921">
    <property type="entry name" value="ANTAR"/>
    <property type="match status" value="1"/>
</dbReference>
<accession>A0A5C8UV52</accession>
<gene>
    <name evidence="4" type="ORF">FVP33_02730</name>
</gene>
<evidence type="ECO:0000313" key="5">
    <source>
        <dbReference type="Proteomes" id="UP000321379"/>
    </source>
</evidence>
<reference evidence="4 5" key="1">
    <citation type="submission" date="2019-08" db="EMBL/GenBank/DDBJ databases">
        <title>Bacterial whole genome sequence for Glaciihabitans sp. CHu50b-6-2.</title>
        <authorList>
            <person name="Jin L."/>
        </authorList>
    </citation>
    <scope>NUCLEOTIDE SEQUENCE [LARGE SCALE GENOMIC DNA]</scope>
    <source>
        <strain evidence="4 5">CHu50b-6-2</strain>
    </source>
</reference>
<feature type="domain" description="ANTAR" evidence="3">
    <location>
        <begin position="144"/>
        <end position="205"/>
    </location>
</feature>
<dbReference type="InterPro" id="IPR005561">
    <property type="entry name" value="ANTAR"/>
</dbReference>
<keyword evidence="2" id="KW-0804">Transcription</keyword>
<sequence length="217" mass="23113">MIYSLDRDTSLCAPFLSVVPVTGVSVSVLVTRATQATICSSNATASHLDELQFDLGEGPCWEALSSRRPALHSDVQGEDQSTWPAFANAVRGSDVHGMFAFPLVVGSLDIGAVDLYSSSVGGLTAEQVADASALAQLTGWQVLRRLLNQNPDDEEGSSHSRREVHQATGMVLAQLGINAEEASLLLRAHAFSSGRSVREISNDVVERRLDFSTGASQ</sequence>
<name>A0A5C8UV52_9MICO</name>
<dbReference type="InterPro" id="IPR036388">
    <property type="entry name" value="WH-like_DNA-bd_sf"/>
</dbReference>
<dbReference type="Gene3D" id="1.10.10.10">
    <property type="entry name" value="Winged helix-like DNA-binding domain superfamily/Winged helix DNA-binding domain"/>
    <property type="match status" value="1"/>
</dbReference>
<dbReference type="SMART" id="SM01012">
    <property type="entry name" value="ANTAR"/>
    <property type="match status" value="1"/>
</dbReference>
<dbReference type="Gene3D" id="3.30.450.40">
    <property type="match status" value="1"/>
</dbReference>
<dbReference type="InterPro" id="IPR029016">
    <property type="entry name" value="GAF-like_dom_sf"/>
</dbReference>
<dbReference type="Proteomes" id="UP000321379">
    <property type="component" value="Unassembled WGS sequence"/>
</dbReference>
<evidence type="ECO:0000256" key="1">
    <source>
        <dbReference type="ARBA" id="ARBA00023015"/>
    </source>
</evidence>
<dbReference type="AlphaFoldDB" id="A0A5C8UV52"/>
<evidence type="ECO:0000313" key="4">
    <source>
        <dbReference type="EMBL" id="TXN32186.1"/>
    </source>
</evidence>
<dbReference type="Pfam" id="PF13185">
    <property type="entry name" value="GAF_2"/>
    <property type="match status" value="1"/>
</dbReference>
<organism evidence="4 5">
    <name type="scientific">Lacisediminihabitans profunda</name>
    <dbReference type="NCBI Taxonomy" id="2594790"/>
    <lineage>
        <taxon>Bacteria</taxon>
        <taxon>Bacillati</taxon>
        <taxon>Actinomycetota</taxon>
        <taxon>Actinomycetes</taxon>
        <taxon>Micrococcales</taxon>
        <taxon>Microbacteriaceae</taxon>
        <taxon>Lacisediminihabitans</taxon>
    </lineage>
</organism>
<comment type="caution">
    <text evidence="4">The sequence shown here is derived from an EMBL/GenBank/DDBJ whole genome shotgun (WGS) entry which is preliminary data.</text>
</comment>
<evidence type="ECO:0000259" key="3">
    <source>
        <dbReference type="PROSITE" id="PS50921"/>
    </source>
</evidence>
<proteinExistence type="predicted"/>
<protein>
    <submittedName>
        <fullName evidence="4">GAF and ANTAR domain-containing protein</fullName>
    </submittedName>
</protein>